<dbReference type="GO" id="GO:0043328">
    <property type="term" value="P:protein transport to vacuole involved in ubiquitin-dependent protein catabolic process via the multivesicular body sorting pathway"/>
    <property type="evidence" value="ECO:0007669"/>
    <property type="project" value="InterPro"/>
</dbReference>
<feature type="compositionally biased region" description="Pro residues" evidence="2">
    <location>
        <begin position="311"/>
        <end position="320"/>
    </location>
</feature>
<dbReference type="GO" id="GO:0043130">
    <property type="term" value="F:ubiquitin binding"/>
    <property type="evidence" value="ECO:0007669"/>
    <property type="project" value="InterPro"/>
</dbReference>
<dbReference type="PANTHER" id="PTHR45898">
    <property type="entry name" value="TOM1-LIKE PROTEIN"/>
    <property type="match status" value="1"/>
</dbReference>
<feature type="compositionally biased region" description="Polar residues" evidence="2">
    <location>
        <begin position="404"/>
        <end position="423"/>
    </location>
</feature>
<gene>
    <name evidence="4" type="ORF">BHM03_00007080</name>
</gene>
<feature type="compositionally biased region" description="Acidic residues" evidence="2">
    <location>
        <begin position="222"/>
        <end position="233"/>
    </location>
</feature>
<proteinExistence type="inferred from homology"/>
<dbReference type="InterPro" id="IPR002014">
    <property type="entry name" value="VHS_dom"/>
</dbReference>
<dbReference type="SUPFAM" id="SSF89009">
    <property type="entry name" value="GAT-like domain"/>
    <property type="match status" value="1"/>
</dbReference>
<dbReference type="AlphaFoldDB" id="A0A445MC14"/>
<feature type="compositionally biased region" description="Polar residues" evidence="2">
    <location>
        <begin position="243"/>
        <end position="266"/>
    </location>
</feature>
<feature type="non-terminal residue" evidence="4">
    <location>
        <position position="1"/>
    </location>
</feature>
<feature type="compositionally biased region" description="Low complexity" evidence="2">
    <location>
        <begin position="352"/>
        <end position="376"/>
    </location>
</feature>
<feature type="region of interest" description="Disordered" evidence="2">
    <location>
        <begin position="198"/>
        <end position="295"/>
    </location>
</feature>
<dbReference type="SUPFAM" id="SSF48464">
    <property type="entry name" value="ENTH/VHS domain"/>
    <property type="match status" value="1"/>
</dbReference>
<dbReference type="GO" id="GO:0035091">
    <property type="term" value="F:phosphatidylinositol binding"/>
    <property type="evidence" value="ECO:0007669"/>
    <property type="project" value="InterPro"/>
</dbReference>
<dbReference type="Gene3D" id="1.25.40.90">
    <property type="match status" value="1"/>
</dbReference>
<evidence type="ECO:0000256" key="2">
    <source>
        <dbReference type="SAM" id="MobiDB-lite"/>
    </source>
</evidence>
<name>A0A445MC14_ENSVE</name>
<sequence>SSRDDVLLLLLLLRVRDRPSREGHEPSVDRPRLDDEHGYLRQHQQRSVVSALNRMRVVVLGWFLEQAKEVLKAVKKRLQNKNSKVQFLALTVCAKLVKSRYKSVKFILQRLGIVFPQRPANTPPILTPPVTHLALTSGHGQEGYGVPSITSTRLDETMATDIGNLRDEKLLGEALELNDSLQSLLAKHEAIASGSPLLHEQPKSLPQAKEPIEHPVASSRVEDEDVDEDDDDFAQLARRNSKFKQATSANSSDLSPNRSDVTRVTESSPSSSAMSNALVPVDPPPPPPAKTQKEAEQDMIDLLSITLATYPSPPQTPVTPPSASSQQGYAPHDSYVAPWAQQALPAPPQPSPSWAAATDANPSPFWSAPSSAANAHHAANLPAYSPPPLQQYNSFGSRINGTTTSVAARETPVNSTPRQSGTPASPKPYVLPNRLFEDLIDLRSTSTGQKTSARAASNQPMIGGKKK</sequence>
<dbReference type="PROSITE" id="PS50179">
    <property type="entry name" value="VHS"/>
    <property type="match status" value="1"/>
</dbReference>
<dbReference type="PANTHER" id="PTHR45898:SF2">
    <property type="entry name" value="TOM1-LIKE PROTEIN 6"/>
    <property type="match status" value="1"/>
</dbReference>
<feature type="region of interest" description="Disordered" evidence="2">
    <location>
        <begin position="309"/>
        <end position="376"/>
    </location>
</feature>
<dbReference type="EMBL" id="KV875579">
    <property type="protein sequence ID" value="RZR71756.1"/>
    <property type="molecule type" value="Genomic_DNA"/>
</dbReference>
<dbReference type="InterPro" id="IPR044836">
    <property type="entry name" value="TOL_plant"/>
</dbReference>
<organism evidence="4">
    <name type="scientific">Ensete ventricosum</name>
    <name type="common">Abyssinian banana</name>
    <name type="synonym">Musa ensete</name>
    <dbReference type="NCBI Taxonomy" id="4639"/>
    <lineage>
        <taxon>Eukaryota</taxon>
        <taxon>Viridiplantae</taxon>
        <taxon>Streptophyta</taxon>
        <taxon>Embryophyta</taxon>
        <taxon>Tracheophyta</taxon>
        <taxon>Spermatophyta</taxon>
        <taxon>Magnoliopsida</taxon>
        <taxon>Liliopsida</taxon>
        <taxon>Zingiberales</taxon>
        <taxon>Musaceae</taxon>
        <taxon>Ensete</taxon>
    </lineage>
</organism>
<dbReference type="Proteomes" id="UP000290560">
    <property type="component" value="Unassembled WGS sequence"/>
</dbReference>
<evidence type="ECO:0000259" key="3">
    <source>
        <dbReference type="PROSITE" id="PS50179"/>
    </source>
</evidence>
<accession>A0A445MC14</accession>
<evidence type="ECO:0000256" key="1">
    <source>
        <dbReference type="ARBA" id="ARBA00007708"/>
    </source>
</evidence>
<comment type="similarity">
    <text evidence="1">Belongs to the TOM1 family.</text>
</comment>
<feature type="compositionally biased region" description="Polar residues" evidence="2">
    <location>
        <begin position="443"/>
        <end position="460"/>
    </location>
</feature>
<evidence type="ECO:0000313" key="4">
    <source>
        <dbReference type="EMBL" id="RZR71756.1"/>
    </source>
</evidence>
<feature type="region of interest" description="Disordered" evidence="2">
    <location>
        <begin position="404"/>
        <end position="467"/>
    </location>
</feature>
<protein>
    <recommendedName>
        <fullName evidence="3">VHS domain-containing protein</fullName>
    </recommendedName>
</protein>
<feature type="domain" description="VHS" evidence="3">
    <location>
        <begin position="48"/>
        <end position="99"/>
    </location>
</feature>
<reference evidence="4" key="1">
    <citation type="journal article" date="2018" name="Data Brief">
        <title>Genome sequence data from 17 accessions of Ensete ventricosum, a staple food crop for millions in Ethiopia.</title>
        <authorList>
            <person name="Yemataw Z."/>
            <person name="Muzemil S."/>
            <person name="Ambachew D."/>
            <person name="Tripathi L."/>
            <person name="Tesfaye K."/>
            <person name="Chala A."/>
            <person name="Farbos A."/>
            <person name="O'Neill P."/>
            <person name="Moore K."/>
            <person name="Grant M."/>
            <person name="Studholme D.J."/>
        </authorList>
    </citation>
    <scope>NUCLEOTIDE SEQUENCE [LARGE SCALE GENOMIC DNA]</scope>
    <source>
        <tissue evidence="4">Leaf</tissue>
    </source>
</reference>
<dbReference type="InterPro" id="IPR008942">
    <property type="entry name" value="ENTH_VHS"/>
</dbReference>